<dbReference type="InterPro" id="IPR028924">
    <property type="entry name" value="Perm-CXXC"/>
</dbReference>
<dbReference type="PANTHER" id="PTHR46213:SF13">
    <property type="entry name" value="DEMETER-LIKE PROTEIN 2-RELATED"/>
    <property type="match status" value="1"/>
</dbReference>
<feature type="region of interest" description="Disordered" evidence="10">
    <location>
        <begin position="1"/>
        <end position="47"/>
    </location>
</feature>
<dbReference type="RefSeq" id="XP_010273107.1">
    <property type="nucleotide sequence ID" value="XM_010274805.2"/>
</dbReference>
<dbReference type="FunFam" id="1.10.1670.10:FF:000004">
    <property type="entry name" value="DNA glycosylase/AP lyase ROS1"/>
    <property type="match status" value="1"/>
</dbReference>
<dbReference type="InterPro" id="IPR011257">
    <property type="entry name" value="DNA_glycosylase"/>
</dbReference>
<dbReference type="eggNOG" id="ENOG502QQKH">
    <property type="taxonomic scope" value="Eukaryota"/>
</dbReference>
<evidence type="ECO:0000313" key="12">
    <source>
        <dbReference type="Proteomes" id="UP000189703"/>
    </source>
</evidence>
<feature type="region of interest" description="Disordered" evidence="10">
    <location>
        <begin position="1118"/>
        <end position="1206"/>
    </location>
</feature>
<evidence type="ECO:0000313" key="14">
    <source>
        <dbReference type="RefSeq" id="XP_019055214.1"/>
    </source>
</evidence>
<dbReference type="Proteomes" id="UP000189703">
    <property type="component" value="Unplaced"/>
</dbReference>
<evidence type="ECO:0000256" key="3">
    <source>
        <dbReference type="ARBA" id="ARBA00005646"/>
    </source>
</evidence>
<dbReference type="GO" id="GO:0003677">
    <property type="term" value="F:DNA binding"/>
    <property type="evidence" value="ECO:0007669"/>
    <property type="project" value="UniProtKB-KW"/>
</dbReference>
<dbReference type="GO" id="GO:0006284">
    <property type="term" value="P:base-excision repair"/>
    <property type="evidence" value="ECO:0007669"/>
    <property type="project" value="InterPro"/>
</dbReference>
<keyword evidence="7" id="KW-0411">Iron-sulfur</keyword>
<dbReference type="SMART" id="SM00525">
    <property type="entry name" value="FES"/>
    <property type="match status" value="1"/>
</dbReference>
<feature type="region of interest" description="Disordered" evidence="10">
    <location>
        <begin position="698"/>
        <end position="740"/>
    </location>
</feature>
<keyword evidence="4" id="KW-0004">4Fe-4S</keyword>
<feature type="compositionally biased region" description="Basic and acidic residues" evidence="10">
    <location>
        <begin position="251"/>
        <end position="262"/>
    </location>
</feature>
<dbReference type="GO" id="GO:0005634">
    <property type="term" value="C:nucleus"/>
    <property type="evidence" value="ECO:0007669"/>
    <property type="project" value="UniProtKB-SubCell"/>
</dbReference>
<feature type="compositionally biased region" description="Polar residues" evidence="10">
    <location>
        <begin position="1192"/>
        <end position="1206"/>
    </location>
</feature>
<feature type="region of interest" description="Disordered" evidence="10">
    <location>
        <begin position="854"/>
        <end position="881"/>
    </location>
</feature>
<dbReference type="GO" id="GO:0141166">
    <property type="term" value="P:chromosomal 5-methylcytosine DNA demethylation pathway"/>
    <property type="evidence" value="ECO:0007669"/>
    <property type="project" value="InterPro"/>
</dbReference>
<dbReference type="InterPro" id="IPR003651">
    <property type="entry name" value="Endonuclease3_FeS-loop_motif"/>
</dbReference>
<feature type="compositionally biased region" description="Polar residues" evidence="10">
    <location>
        <begin position="872"/>
        <end position="881"/>
    </location>
</feature>
<feature type="region of interest" description="Disordered" evidence="10">
    <location>
        <begin position="1404"/>
        <end position="1438"/>
    </location>
</feature>
<feature type="compositionally biased region" description="Polar residues" evidence="10">
    <location>
        <begin position="237"/>
        <end position="247"/>
    </location>
</feature>
<sequence>MDFSKEFSVPGDIEFPNEGGSWIPVTPAKPVPTRPQPTSGNTQGNQLDRSNWLQTLGHLPALQETSISNELAACYGSMHFMDQHRSLNNWEAALAGNSRGSVRMVGTHTQALADTSACGQYVSFGNLLAFTTPASATSAGAPQHGNNNAGSSLLFPIQYSNIGRGESNSATLLLANQDLSLRSNHWNNNYPQQIPQYGFPVPYLPSYDLNALPNRTLDDTLDEVMSFSPVTPDKGNRIQNEQLSEIPSISVKERSNKEKDKALVTQNGNEPTELGGEKFPQTMLGMPSTPLVASLEENHNLNKENSHNIPEDHNHSKRSDNKLEENQNYSKGGDHRIVENHNLDKGGDDYIDLNKKPQQKPKRKKIRPKVIIEGKPKRTPKPTTPKQVSTKENPSGKRKYVRRKGLKTSDTPSETVLEINGPSLEPSVKSCKRALNFDLVDQAGAEMHSYSTSLSHQEVIFHGKDNSSCRQTLNLNSESQKQDLGIQVNNDSQTKSTVQPRQGIEATVNNTTGGIAHDLDSSVNQLIQNYFSLPENPAPTTPVPARQHPTRVNLKALARKKNDTRAASASPSTGENGHHFKHQHLHGEGTGDTVLKIGITPSNQEGVIQSTSQNGPQSILESCDHPDNGAHPLVTDTTKTRGSKREYSHTINGAHLRKINLIGTHYNSLQFYQNILHGNELQSNYGMHLPEIYKKYKTEKEPNTSTSRTSSSMVVTKDGHKHASQSNHETLGLQLNDGTQRPKIGVSKSLPKVYANCTVVEHNQPVQNISKELLSCTETECGAAIDNLETSETFDLKEKTKKRSKGPNEVHNLVSTAIPHCTQLLQDTPKTLTSGDGQRTEIFHGHQACMKALSSDNNKKSIRKRRAKKGSLNDSTSCSSTNAGWLQEQKGSLYQSLAKSAGPTAGTHTQIISIDELVHRLNDLSINGSSSTNTEKEQKALIPYTGYGTMVPYEGPRRRSRPKVDLDPETNRVWNLLMGKAVSDDIDEMDADKRKWWEKERTVFQGRADSFIHRMRLVQGDRRFSRWKGSVVDSVIGVFLTQNVSDHLSSSAFMSLAARFPLQPTNSRNTCYEDGTVVLTEKPEVCIIDSDETLKWNENLSRKPVYNQKSMMLHEAEQMEEREVANSNESFGSNMGGDSLADNSSSRQRVVQSRAAELYQGSPENRTESLARKEGSLSFAEADDRRAQEDAVSSQNSVGTSISQTTERIRSCLESNSKDLTTVHRSIGFNATTSFMELLQMAGTTRFQEFYNYGYDRLSFNLNSMDGCNQSKNMESDKKKSSMDRLASLETSFASIYQFNSLHPHTQVPIIPSSKYSLHMTPDSGVLEVECLDLLSEESRPSLPSTVSQISELNSADITSKGFGPIPDSLSETTALQNEILSAHAGPRADPNGSLSKHAVHQFSRLEPEACREKNPHSYKNKKERTETSQAERTPNAEPKKLLDELVQRQQNTIMQQVSRSTSFSGDTIDVVERTCLVGELKPMNSNTAKLNSEEQVRASGKTSSGITVGTMKDKKEKVEKKKNNAFDWDILRKETCAKHGKRERSNDTMDSVDWEAVRCADVNDIAKSIKERGMNNMLAERIKDFLNRLVRDHGSIDLEWLRDVPPDKAKEYLLSIRGLGLKSVECVRLLTLHNLAFPVDTNVGRIAVRLGWVPLQPLPESLQLHLLELYPVLETIQKYLWPRLCKLDQRTLYELHYQLITFGKVFCTKSKPNCNACPMRTECRHFASAFASARLALPGPEEKGLVSSTAPIADDQGPQMRINPVPLPLPEASPLPTTITEGNICEPIIEVPATPEPERTEVIESDIEDAFFEDPDEIPVIKLNIEEFTLNLQNYIQENKIELQDGDLSKALVALTPQAASIPVQKLKNVSRLRTEHQVYELPDSHQLLEGIDRREPDDPSPYLLAIWTPGETADSIEPPKARCISQESGNLCNDATCFGCNSKREASSQTVRGTILIPCRTAMRGSFPLNGTYFQVNEVFADHDSSLNPINVPRAWLWNLQRRTVYFGTSIPTIFRGLSTQDIQNCFWKGFVCVRGFDQKTRAPRPLQARFHYPASKLNRTKTQPVE</sequence>
<dbReference type="OrthoDB" id="5607at2759"/>
<dbReference type="KEGG" id="nnu:104608732"/>
<evidence type="ECO:0000256" key="8">
    <source>
        <dbReference type="ARBA" id="ARBA00023125"/>
    </source>
</evidence>
<feature type="region of interest" description="Disordered" evidence="10">
    <location>
        <begin position="302"/>
        <end position="423"/>
    </location>
</feature>
<comment type="similarity">
    <text evidence="3">Belongs to the DNA glycosylase family. DEMETER subfamily.</text>
</comment>
<keyword evidence="6" id="KW-0408">Iron</keyword>
<evidence type="ECO:0000256" key="2">
    <source>
        <dbReference type="ARBA" id="ARBA00004123"/>
    </source>
</evidence>
<dbReference type="Pfam" id="PF15629">
    <property type="entry name" value="Perm-CXXC"/>
    <property type="match status" value="1"/>
</dbReference>
<feature type="compositionally biased region" description="Basic and acidic residues" evidence="10">
    <location>
        <begin position="1165"/>
        <end position="1175"/>
    </location>
</feature>
<dbReference type="SMART" id="SM00478">
    <property type="entry name" value="ENDO3c"/>
    <property type="match status" value="1"/>
</dbReference>
<dbReference type="GeneID" id="104608732"/>
<feature type="compositionally biased region" description="Polar residues" evidence="10">
    <location>
        <begin position="36"/>
        <end position="47"/>
    </location>
</feature>
<keyword evidence="8" id="KW-0238">DNA-binding</keyword>
<feature type="compositionally biased region" description="Basic and acidic residues" evidence="10">
    <location>
        <begin position="1404"/>
        <end position="1416"/>
    </location>
</feature>
<feature type="compositionally biased region" description="Basic residues" evidence="10">
    <location>
        <begin position="357"/>
        <end position="368"/>
    </location>
</feature>
<evidence type="ECO:0000256" key="9">
    <source>
        <dbReference type="ARBA" id="ARBA00023242"/>
    </source>
</evidence>
<gene>
    <name evidence="13 14" type="primary">LOC104608732</name>
</gene>
<dbReference type="Pfam" id="PF15628">
    <property type="entry name" value="RRM_DME"/>
    <property type="match status" value="1"/>
</dbReference>
<evidence type="ECO:0000256" key="7">
    <source>
        <dbReference type="ARBA" id="ARBA00023014"/>
    </source>
</evidence>
<dbReference type="OMA" id="NYLLAIW"/>
<feature type="compositionally biased region" description="Polar residues" evidence="10">
    <location>
        <begin position="565"/>
        <end position="575"/>
    </location>
</feature>
<feature type="compositionally biased region" description="Low complexity" evidence="10">
    <location>
        <begin position="1144"/>
        <end position="1154"/>
    </location>
</feature>
<comment type="cofactor">
    <cofactor evidence="1">
        <name>[4Fe-4S] cluster</name>
        <dbReference type="ChEBI" id="CHEBI:49883"/>
    </cofactor>
</comment>
<dbReference type="InterPro" id="IPR044811">
    <property type="entry name" value="DME/ROS1"/>
</dbReference>
<protein>
    <submittedName>
        <fullName evidence="13 14">Transcriptional activator DEMETER-like</fullName>
    </submittedName>
</protein>
<keyword evidence="5" id="KW-0479">Metal-binding</keyword>
<dbReference type="RefSeq" id="XP_019055214.1">
    <property type="nucleotide sequence ID" value="XM_019199669.1"/>
</dbReference>
<dbReference type="SUPFAM" id="SSF48150">
    <property type="entry name" value="DNA-glycosylase"/>
    <property type="match status" value="1"/>
</dbReference>
<feature type="region of interest" description="Disordered" evidence="10">
    <location>
        <begin position="229"/>
        <end position="287"/>
    </location>
</feature>
<dbReference type="CDD" id="cd00056">
    <property type="entry name" value="ENDO3c"/>
    <property type="match status" value="1"/>
</dbReference>
<evidence type="ECO:0000256" key="4">
    <source>
        <dbReference type="ARBA" id="ARBA00022485"/>
    </source>
</evidence>
<dbReference type="GO" id="GO:0019104">
    <property type="term" value="F:DNA N-glycosylase activity"/>
    <property type="evidence" value="ECO:0007669"/>
    <property type="project" value="InterPro"/>
</dbReference>
<comment type="subcellular location">
    <subcellularLocation>
        <location evidence="2">Nucleus</location>
    </subcellularLocation>
</comment>
<evidence type="ECO:0000256" key="5">
    <source>
        <dbReference type="ARBA" id="ARBA00022723"/>
    </source>
</evidence>
<dbReference type="InterPro" id="IPR028925">
    <property type="entry name" value="RRM_DME"/>
</dbReference>
<feature type="region of interest" description="Disordered" evidence="10">
    <location>
        <begin position="560"/>
        <end position="583"/>
    </location>
</feature>
<keyword evidence="12" id="KW-1185">Reference proteome</keyword>
<dbReference type="GO" id="GO:0035514">
    <property type="term" value="F:DNA demethylase activity"/>
    <property type="evidence" value="ECO:0007669"/>
    <property type="project" value="InterPro"/>
</dbReference>
<evidence type="ECO:0000256" key="6">
    <source>
        <dbReference type="ARBA" id="ARBA00023004"/>
    </source>
</evidence>
<accession>A0A1U8Q8U9</accession>
<keyword evidence="9" id="KW-0539">Nucleus</keyword>
<evidence type="ECO:0000256" key="10">
    <source>
        <dbReference type="SAM" id="MobiDB-lite"/>
    </source>
</evidence>
<feature type="region of interest" description="Disordered" evidence="10">
    <location>
        <begin position="1491"/>
        <end position="1518"/>
    </location>
</feature>
<dbReference type="InterPro" id="IPR003265">
    <property type="entry name" value="HhH-GPD_domain"/>
</dbReference>
<dbReference type="InterPro" id="IPR023170">
    <property type="entry name" value="HhH_base_excis_C"/>
</dbReference>
<evidence type="ECO:0000256" key="1">
    <source>
        <dbReference type="ARBA" id="ARBA00001966"/>
    </source>
</evidence>
<feature type="compositionally biased region" description="Basic residues" evidence="10">
    <location>
        <begin position="396"/>
        <end position="406"/>
    </location>
</feature>
<proteinExistence type="inferred from homology"/>
<feature type="compositionally biased region" description="Basic and acidic residues" evidence="10">
    <location>
        <begin position="332"/>
        <end position="355"/>
    </location>
</feature>
<organism evidence="12 14">
    <name type="scientific">Nelumbo nucifera</name>
    <name type="common">Sacred lotus</name>
    <dbReference type="NCBI Taxonomy" id="4432"/>
    <lineage>
        <taxon>Eukaryota</taxon>
        <taxon>Viridiplantae</taxon>
        <taxon>Streptophyta</taxon>
        <taxon>Embryophyta</taxon>
        <taxon>Tracheophyta</taxon>
        <taxon>Spermatophyta</taxon>
        <taxon>Magnoliopsida</taxon>
        <taxon>Proteales</taxon>
        <taxon>Nelumbonaceae</taxon>
        <taxon>Nelumbo</taxon>
    </lineage>
</organism>
<name>A0A1U8Q8U9_NELNU</name>
<feature type="domain" description="HhH-GPD" evidence="11">
    <location>
        <begin position="1544"/>
        <end position="1686"/>
    </location>
</feature>
<feature type="compositionally biased region" description="Basic residues" evidence="10">
    <location>
        <begin position="860"/>
        <end position="869"/>
    </location>
</feature>
<evidence type="ECO:0000313" key="13">
    <source>
        <dbReference type="RefSeq" id="XP_010273107.1"/>
    </source>
</evidence>
<evidence type="ECO:0000259" key="11">
    <source>
        <dbReference type="SMART" id="SM00478"/>
    </source>
</evidence>
<dbReference type="Gene3D" id="1.10.1670.10">
    <property type="entry name" value="Helix-hairpin-Helix base-excision DNA repair enzymes (C-terminal)"/>
    <property type="match status" value="1"/>
</dbReference>
<dbReference type="GO" id="GO:0051539">
    <property type="term" value="F:4 iron, 4 sulfur cluster binding"/>
    <property type="evidence" value="ECO:0007669"/>
    <property type="project" value="UniProtKB-KW"/>
</dbReference>
<feature type="compositionally biased region" description="Basic and acidic residues" evidence="10">
    <location>
        <begin position="302"/>
        <end position="325"/>
    </location>
</feature>
<dbReference type="GO" id="GO:0046872">
    <property type="term" value="F:metal ion binding"/>
    <property type="evidence" value="ECO:0007669"/>
    <property type="project" value="UniProtKB-KW"/>
</dbReference>
<reference evidence="13 14" key="1">
    <citation type="submission" date="2025-04" db="UniProtKB">
        <authorList>
            <consortium name="RefSeq"/>
        </authorList>
    </citation>
    <scope>IDENTIFICATION</scope>
</reference>
<dbReference type="PANTHER" id="PTHR46213">
    <property type="entry name" value="TRANSCRIPTIONAL ACTIVATOR DEMETER"/>
    <property type="match status" value="1"/>
</dbReference>